<dbReference type="SUPFAM" id="SSF53756">
    <property type="entry name" value="UDP-Glycosyltransferase/glycogen phosphorylase"/>
    <property type="match status" value="1"/>
</dbReference>
<dbReference type="InterPro" id="IPR050426">
    <property type="entry name" value="Glycosyltransferase_28"/>
</dbReference>
<reference evidence="3" key="2">
    <citation type="submission" date="2023-05" db="EMBL/GenBank/DDBJ databases">
        <authorList>
            <consortium name="Lawrence Berkeley National Laboratory"/>
            <person name="Steindorff A."/>
            <person name="Hensen N."/>
            <person name="Bonometti L."/>
            <person name="Westerberg I."/>
            <person name="Brannstrom I.O."/>
            <person name="Guillou S."/>
            <person name="Cros-Aarteil S."/>
            <person name="Calhoun S."/>
            <person name="Haridas S."/>
            <person name="Kuo A."/>
            <person name="Mondo S."/>
            <person name="Pangilinan J."/>
            <person name="Riley R."/>
            <person name="Labutti K."/>
            <person name="Andreopoulos B."/>
            <person name="Lipzen A."/>
            <person name="Chen C."/>
            <person name="Yanf M."/>
            <person name="Daum C."/>
            <person name="Ng V."/>
            <person name="Clum A."/>
            <person name="Ohm R."/>
            <person name="Martin F."/>
            <person name="Silar P."/>
            <person name="Natvig D."/>
            <person name="Lalanne C."/>
            <person name="Gautier V."/>
            <person name="Ament-Velasquez S.L."/>
            <person name="Kruys A."/>
            <person name="Hutchinson M.I."/>
            <person name="Powell A.J."/>
            <person name="Barry K."/>
            <person name="Miller A.N."/>
            <person name="Grigoriev I.V."/>
            <person name="Debuchy R."/>
            <person name="Gladieux P."/>
            <person name="Thoren M.H."/>
            <person name="Johannesson H."/>
        </authorList>
    </citation>
    <scope>NUCLEOTIDE SEQUENCE</scope>
    <source>
        <strain evidence="3">CBS 990.96</strain>
    </source>
</reference>
<feature type="domain" description="Erythromycin biosynthesis protein CIII-like C-terminal" evidence="2">
    <location>
        <begin position="383"/>
        <end position="499"/>
    </location>
</feature>
<dbReference type="InterPro" id="IPR010610">
    <property type="entry name" value="EryCIII-like_C"/>
</dbReference>
<proteinExistence type="predicted"/>
<accession>A0AAN7BLW5</accession>
<keyword evidence="4" id="KW-1185">Reference proteome</keyword>
<protein>
    <recommendedName>
        <fullName evidence="2">Erythromycin biosynthesis protein CIII-like C-terminal domain-containing protein</fullName>
    </recommendedName>
</protein>
<reference evidence="3" key="1">
    <citation type="journal article" date="2023" name="Mol. Phylogenet. Evol.">
        <title>Genome-scale phylogeny and comparative genomics of the fungal order Sordariales.</title>
        <authorList>
            <person name="Hensen N."/>
            <person name="Bonometti L."/>
            <person name="Westerberg I."/>
            <person name="Brannstrom I.O."/>
            <person name="Guillou S."/>
            <person name="Cros-Aarteil S."/>
            <person name="Calhoun S."/>
            <person name="Haridas S."/>
            <person name="Kuo A."/>
            <person name="Mondo S."/>
            <person name="Pangilinan J."/>
            <person name="Riley R."/>
            <person name="LaButti K."/>
            <person name="Andreopoulos B."/>
            <person name="Lipzen A."/>
            <person name="Chen C."/>
            <person name="Yan M."/>
            <person name="Daum C."/>
            <person name="Ng V."/>
            <person name="Clum A."/>
            <person name="Steindorff A."/>
            <person name="Ohm R.A."/>
            <person name="Martin F."/>
            <person name="Silar P."/>
            <person name="Natvig D.O."/>
            <person name="Lalanne C."/>
            <person name="Gautier V."/>
            <person name="Ament-Velasquez S.L."/>
            <person name="Kruys A."/>
            <person name="Hutchinson M.I."/>
            <person name="Powell A.J."/>
            <person name="Barry K."/>
            <person name="Miller A.N."/>
            <person name="Grigoriev I.V."/>
            <person name="Debuchy R."/>
            <person name="Gladieux P."/>
            <person name="Hiltunen Thoren M."/>
            <person name="Johannesson H."/>
        </authorList>
    </citation>
    <scope>NUCLEOTIDE SEQUENCE</scope>
    <source>
        <strain evidence="3">CBS 990.96</strain>
    </source>
</reference>
<dbReference type="PANTHER" id="PTHR48050">
    <property type="entry name" value="STEROL 3-BETA-GLUCOSYLTRANSFERASE"/>
    <property type="match status" value="1"/>
</dbReference>
<feature type="transmembrane region" description="Helical" evidence="1">
    <location>
        <begin position="193"/>
        <end position="213"/>
    </location>
</feature>
<evidence type="ECO:0000313" key="3">
    <source>
        <dbReference type="EMBL" id="KAK4225652.1"/>
    </source>
</evidence>
<dbReference type="Gene3D" id="3.40.50.2000">
    <property type="entry name" value="Glycogen Phosphorylase B"/>
    <property type="match status" value="2"/>
</dbReference>
<dbReference type="PANTHER" id="PTHR48050:SF13">
    <property type="entry name" value="STEROL 3-BETA-GLUCOSYLTRANSFERASE UGT80A2"/>
    <property type="match status" value="1"/>
</dbReference>
<dbReference type="AlphaFoldDB" id="A0AAN7BLW5"/>
<keyword evidence="1" id="KW-0812">Transmembrane</keyword>
<keyword evidence="1" id="KW-0472">Membrane</keyword>
<dbReference type="Proteomes" id="UP001301958">
    <property type="component" value="Unassembled WGS sequence"/>
</dbReference>
<name>A0AAN7BLW5_9PEZI</name>
<dbReference type="GO" id="GO:0016757">
    <property type="term" value="F:glycosyltransferase activity"/>
    <property type="evidence" value="ECO:0007669"/>
    <property type="project" value="UniProtKB-ARBA"/>
</dbReference>
<evidence type="ECO:0000259" key="2">
    <source>
        <dbReference type="Pfam" id="PF06722"/>
    </source>
</evidence>
<comment type="caution">
    <text evidence="3">The sequence shown here is derived from an EMBL/GenBank/DDBJ whole genome shotgun (WGS) entry which is preliminary data.</text>
</comment>
<gene>
    <name evidence="3" type="ORF">QBC38DRAFT_482415</name>
</gene>
<dbReference type="Pfam" id="PF06722">
    <property type="entry name" value="EryCIII-like_C"/>
    <property type="match status" value="1"/>
</dbReference>
<dbReference type="EMBL" id="MU865362">
    <property type="protein sequence ID" value="KAK4225652.1"/>
    <property type="molecule type" value="Genomic_DNA"/>
</dbReference>
<sequence length="514" mass="57004">MKKILITTNWEVGQSNVCLAVAHALVQADPTAQVHFASQEPIREAFKITADHAKQQFPSSKPIIFHPIAGKSMVDALLHAEPTIQLFEATSRPPTFLNIINIISKIMTTLLPWTAEDFCQSYNSLVEIINTVQPDLVVTDCLFSPGLTVCSHLNLKHVVISPNTLKDFCVSSQPRFQFFWKYPSMGSAFPCPVPWNLIPLNIFFVFLSIYYFITDARFYKTIKEISELTGGVKVVGMQHLTAPITKPENAEKRTKVLVGCSREVDFPLEFIPDHIIPCGSIVRAVKPVLEVDPELDAWLKKGPTVFLALGSHIELTEKEALEVAGAFRFLFDAVDAKAVDEIGGVQGKLQVYWKLQKREVDGEYGWDKGSKIWKVLAREMDSDRVRIIKWVKPEPAAVLQTGSVVCVANHGGANSYYDAITAGVPQVSLPVWFDCYDFASRVEVLGVGKWGNRRAMPRSSTQELGAALVNVVLEQNLEYKVKASKLAKLCAKAPGAEVAAAAILSEYRRTGMQI</sequence>
<evidence type="ECO:0000313" key="4">
    <source>
        <dbReference type="Proteomes" id="UP001301958"/>
    </source>
</evidence>
<organism evidence="3 4">
    <name type="scientific">Podospora fimiseda</name>
    <dbReference type="NCBI Taxonomy" id="252190"/>
    <lineage>
        <taxon>Eukaryota</taxon>
        <taxon>Fungi</taxon>
        <taxon>Dikarya</taxon>
        <taxon>Ascomycota</taxon>
        <taxon>Pezizomycotina</taxon>
        <taxon>Sordariomycetes</taxon>
        <taxon>Sordariomycetidae</taxon>
        <taxon>Sordariales</taxon>
        <taxon>Podosporaceae</taxon>
        <taxon>Podospora</taxon>
    </lineage>
</organism>
<evidence type="ECO:0000256" key="1">
    <source>
        <dbReference type="SAM" id="Phobius"/>
    </source>
</evidence>
<keyword evidence="1" id="KW-1133">Transmembrane helix</keyword>